<evidence type="ECO:0000313" key="2">
    <source>
        <dbReference type="EMBL" id="CAC5367446.1"/>
    </source>
</evidence>
<dbReference type="EMBL" id="CACVKT020001361">
    <property type="protein sequence ID" value="CAC5367446.1"/>
    <property type="molecule type" value="Genomic_DNA"/>
</dbReference>
<organism evidence="2 3">
    <name type="scientific">Mytilus coruscus</name>
    <name type="common">Sea mussel</name>
    <dbReference type="NCBI Taxonomy" id="42192"/>
    <lineage>
        <taxon>Eukaryota</taxon>
        <taxon>Metazoa</taxon>
        <taxon>Spiralia</taxon>
        <taxon>Lophotrochozoa</taxon>
        <taxon>Mollusca</taxon>
        <taxon>Bivalvia</taxon>
        <taxon>Autobranchia</taxon>
        <taxon>Pteriomorphia</taxon>
        <taxon>Mytilida</taxon>
        <taxon>Mytiloidea</taxon>
        <taxon>Mytilidae</taxon>
        <taxon>Mytilinae</taxon>
        <taxon>Mytilus</taxon>
    </lineage>
</organism>
<name>A0A6J8AGD2_MYTCO</name>
<accession>A0A6J8AGD2</accession>
<feature type="region of interest" description="Disordered" evidence="1">
    <location>
        <begin position="59"/>
        <end position="127"/>
    </location>
</feature>
<keyword evidence="3" id="KW-1185">Reference proteome</keyword>
<dbReference type="Proteomes" id="UP000507470">
    <property type="component" value="Unassembled WGS sequence"/>
</dbReference>
<proteinExistence type="predicted"/>
<feature type="compositionally biased region" description="Low complexity" evidence="1">
    <location>
        <begin position="112"/>
        <end position="125"/>
    </location>
</feature>
<gene>
    <name evidence="2" type="ORF">MCOR_7344</name>
</gene>
<feature type="compositionally biased region" description="Polar residues" evidence="1">
    <location>
        <begin position="67"/>
        <end position="111"/>
    </location>
</feature>
<dbReference type="OrthoDB" id="8959254at2759"/>
<protein>
    <submittedName>
        <fullName evidence="2">Uncharacterized protein</fullName>
    </submittedName>
</protein>
<reference evidence="2 3" key="1">
    <citation type="submission" date="2020-06" db="EMBL/GenBank/DDBJ databases">
        <authorList>
            <person name="Li R."/>
            <person name="Bekaert M."/>
        </authorList>
    </citation>
    <scope>NUCLEOTIDE SEQUENCE [LARGE SCALE GENOMIC DNA]</scope>
    <source>
        <strain evidence="3">wild</strain>
    </source>
</reference>
<dbReference type="AlphaFoldDB" id="A0A6J8AGD2"/>
<evidence type="ECO:0000256" key="1">
    <source>
        <dbReference type="SAM" id="MobiDB-lite"/>
    </source>
</evidence>
<evidence type="ECO:0000313" key="3">
    <source>
        <dbReference type="Proteomes" id="UP000507470"/>
    </source>
</evidence>
<sequence>MADRRAPRYRQRINQWDSADTANWTARKLKDELDKINIFVPVSLEKNMLKKINQDNIARRNVAPADQQMTGNSSKTSASTDNAPINTSADTRDNLNTYGNASSNHIQGNITSGNCSGSNSAGSSAMTEPRMNLHSRMAGTTSSKMAAPSANSVNNEIMTGMEFGVPSECIPHVDIVSDVIKKRIWEGKDINLAALLIPKDEADKNIVQEQGSITVNLSNHEDIRLHKSLTISEFITVFGKYKRVMCSKFPNRRIELERYEANIIDIYREGQGV</sequence>